<dbReference type="InterPro" id="IPR008884">
    <property type="entry name" value="TylF_MeTrfase"/>
</dbReference>
<dbReference type="OrthoDB" id="10265168at2759"/>
<evidence type="ECO:0000313" key="4">
    <source>
        <dbReference type="Proteomes" id="UP000663825"/>
    </source>
</evidence>
<evidence type="ECO:0000313" key="2">
    <source>
        <dbReference type="EMBL" id="CAF3334942.1"/>
    </source>
</evidence>
<dbReference type="Proteomes" id="UP000663873">
    <property type="component" value="Unassembled WGS sequence"/>
</dbReference>
<evidence type="ECO:0000313" key="5">
    <source>
        <dbReference type="Proteomes" id="UP000663873"/>
    </source>
</evidence>
<dbReference type="PANTHER" id="PTHR40036:SF1">
    <property type="entry name" value="MACROCIN O-METHYLTRANSFERASE"/>
    <property type="match status" value="1"/>
</dbReference>
<organism evidence="2 4">
    <name type="scientific">Rotaria socialis</name>
    <dbReference type="NCBI Taxonomy" id="392032"/>
    <lineage>
        <taxon>Eukaryota</taxon>
        <taxon>Metazoa</taxon>
        <taxon>Spiralia</taxon>
        <taxon>Gnathifera</taxon>
        <taxon>Rotifera</taxon>
        <taxon>Eurotatoria</taxon>
        <taxon>Bdelloidea</taxon>
        <taxon>Philodinida</taxon>
        <taxon>Philodinidae</taxon>
        <taxon>Rotaria</taxon>
    </lineage>
</organism>
<dbReference type="Proteomes" id="UP000663825">
    <property type="component" value="Unassembled WGS sequence"/>
</dbReference>
<protein>
    <recommendedName>
        <fullName evidence="6">Methyltransferase</fullName>
    </recommendedName>
</protein>
<keyword evidence="5" id="KW-1185">Reference proteome</keyword>
<feature type="transmembrane region" description="Helical" evidence="1">
    <location>
        <begin position="9"/>
        <end position="29"/>
    </location>
</feature>
<keyword evidence="1" id="KW-0472">Membrane</keyword>
<gene>
    <name evidence="2" type="ORF">TIS948_LOCUS21768</name>
    <name evidence="3" type="ORF">UJA718_LOCUS6476</name>
</gene>
<evidence type="ECO:0000313" key="3">
    <source>
        <dbReference type="EMBL" id="CAF4199746.1"/>
    </source>
</evidence>
<dbReference type="PANTHER" id="PTHR40036">
    <property type="entry name" value="MACROCIN O-METHYLTRANSFERASE"/>
    <property type="match status" value="1"/>
</dbReference>
<keyword evidence="1" id="KW-1133">Transmembrane helix</keyword>
<dbReference type="EMBL" id="CAJOBP010000607">
    <property type="protein sequence ID" value="CAF4199746.1"/>
    <property type="molecule type" value="Genomic_DNA"/>
</dbReference>
<evidence type="ECO:0000256" key="1">
    <source>
        <dbReference type="SAM" id="Phobius"/>
    </source>
</evidence>
<sequence>MIYCQEKNILLRYILLATVIFSGLLYISFKSRNIPMKAIPSDFIKPFQLSTELCYRADGTIFPFDQLKKLRVNNTDHKSAYVSESDAAKRPYISKDYTNLTEFIVNTCEAFMSRRLNPGSHSIFNIFRNPPYKDMVKPSCDGLWMEFGVFRGSTLSHMANWKRTFCGNDSEPVYGFDTFSGLPTHWRPGYGPGHFNVAEGEKIAVPSNAVLVKGLFIDTLPTHLRLIDRRFRCKTPVSFIHIDCDIYDGARDVLFLLGSRLVSGTILVFDELFNYPSYEKHEIKALFELLAGSNLRLLPIGASDNIDLKPLRDRTVQSFAFVTDIEKVQ</sequence>
<name>A0A817UPP7_9BILA</name>
<dbReference type="EMBL" id="CAJNXB010003763">
    <property type="protein sequence ID" value="CAF3334942.1"/>
    <property type="molecule type" value="Genomic_DNA"/>
</dbReference>
<reference evidence="2" key="1">
    <citation type="submission" date="2021-02" db="EMBL/GenBank/DDBJ databases">
        <authorList>
            <person name="Nowell W R."/>
        </authorList>
    </citation>
    <scope>NUCLEOTIDE SEQUENCE</scope>
</reference>
<dbReference type="Gene3D" id="3.40.50.150">
    <property type="entry name" value="Vaccinia Virus protein VP39"/>
    <property type="match status" value="1"/>
</dbReference>
<dbReference type="InterPro" id="IPR029063">
    <property type="entry name" value="SAM-dependent_MTases_sf"/>
</dbReference>
<accession>A0A817UPP7</accession>
<comment type="caution">
    <text evidence="2">The sequence shown here is derived from an EMBL/GenBank/DDBJ whole genome shotgun (WGS) entry which is preliminary data.</text>
</comment>
<keyword evidence="1" id="KW-0812">Transmembrane</keyword>
<dbReference type="AlphaFoldDB" id="A0A817UPP7"/>
<evidence type="ECO:0008006" key="6">
    <source>
        <dbReference type="Google" id="ProtNLM"/>
    </source>
</evidence>
<proteinExistence type="predicted"/>